<protein>
    <submittedName>
        <fullName evidence="1">Uncharacterized protein</fullName>
    </submittedName>
</protein>
<reference evidence="1 2" key="1">
    <citation type="submission" date="2019-12" db="EMBL/GenBank/DDBJ databases">
        <title>Endophytic bacteria associated with Panax ginseng seedlings.</title>
        <authorList>
            <person name="Park J.M."/>
            <person name="Shin R."/>
            <person name="Jo S.H."/>
        </authorList>
    </citation>
    <scope>NUCLEOTIDE SEQUENCE [LARGE SCALE GENOMIC DNA]</scope>
    <source>
        <strain evidence="1 2">PgKB32</strain>
    </source>
</reference>
<evidence type="ECO:0000313" key="2">
    <source>
        <dbReference type="Proteomes" id="UP000475265"/>
    </source>
</evidence>
<comment type="caution">
    <text evidence="1">The sequence shown here is derived from an EMBL/GenBank/DDBJ whole genome shotgun (WGS) entry which is preliminary data.</text>
</comment>
<accession>A0A6L5BL75</accession>
<dbReference type="AlphaFoldDB" id="A0A6L5BL75"/>
<dbReference type="Proteomes" id="UP000475265">
    <property type="component" value="Unassembled WGS sequence"/>
</dbReference>
<organism evidence="1 2">
    <name type="scientific">Pseudomonas frederiksbergensis</name>
    <dbReference type="NCBI Taxonomy" id="104087"/>
    <lineage>
        <taxon>Bacteria</taxon>
        <taxon>Pseudomonadati</taxon>
        <taxon>Pseudomonadota</taxon>
        <taxon>Gammaproteobacteria</taxon>
        <taxon>Pseudomonadales</taxon>
        <taxon>Pseudomonadaceae</taxon>
        <taxon>Pseudomonas</taxon>
    </lineage>
</organism>
<dbReference type="EMBL" id="JAAAXX010000003">
    <property type="protein sequence ID" value="KAF2389015.1"/>
    <property type="molecule type" value="Genomic_DNA"/>
</dbReference>
<proteinExistence type="predicted"/>
<gene>
    <name evidence="1" type="ORF">FX983_06545</name>
</gene>
<dbReference type="AntiFam" id="ANF00178">
    <property type="entry name" value="Shadow ORF (opposite dhbF)"/>
</dbReference>
<evidence type="ECO:0000313" key="1">
    <source>
        <dbReference type="EMBL" id="KAF2389015.1"/>
    </source>
</evidence>
<name>A0A6L5BL75_9PSED</name>
<sequence>MFVAEQRGQPRMGCLDPGFHALGTDIHPQRQGVDEHPQRPVRTVAGLQTAQQYGAEHHVLFAGHLAQHLRPGQVHQARRAHTELPRLGPQAFGQRQIHRLARFIDTMSVALHILQSERQCRLIDLAKHLAEKRFVIVGTQAEFCLGHIVAVRHRLAELIVLAQQVQLHFVLHHVQRGVVQRQMVEQQDRDPAVLRCIVGVRQMHEGRVTQVEAVMPRIETAAQLCGNIAGGRVEFDVFRGQQDAAPYHLHRFVEPLPDHRGAQNVMTPDNHLQGLDECVETLTAVEGELCLQHVRVALLGGQVVIKDAFLQRRQRVDVLHIARTAGDGGDDAVDGFLSERGERQQVRGDVFAVQRNQVGRNRYFLAAADRRRQCGQGRLAEQHAYIGAQFGLAHAFDQRHRQQRMTAELEEVVVAPDAFDLEHVGPQACEGFLDFALRCFVLATGVGVCVRGGQCTAVEFAVGGQREQVQHHEGAGHHVVGHGRGQFGAQVLY</sequence>